<comment type="caution">
    <text evidence="2">The sequence shown here is derived from an EMBL/GenBank/DDBJ whole genome shotgun (WGS) entry which is preliminary data.</text>
</comment>
<dbReference type="InterPro" id="IPR051283">
    <property type="entry name" value="Sec_Metabolite_Acyltrans"/>
</dbReference>
<dbReference type="GO" id="GO:0016740">
    <property type="term" value="F:transferase activity"/>
    <property type="evidence" value="ECO:0007669"/>
    <property type="project" value="UniProtKB-KW"/>
</dbReference>
<organism evidence="2 3">
    <name type="scientific">Fusarium tricinctum</name>
    <dbReference type="NCBI Taxonomy" id="61284"/>
    <lineage>
        <taxon>Eukaryota</taxon>
        <taxon>Fungi</taxon>
        <taxon>Dikarya</taxon>
        <taxon>Ascomycota</taxon>
        <taxon>Pezizomycotina</taxon>
        <taxon>Sordariomycetes</taxon>
        <taxon>Hypocreomycetidae</taxon>
        <taxon>Hypocreales</taxon>
        <taxon>Nectriaceae</taxon>
        <taxon>Fusarium</taxon>
        <taxon>Fusarium tricinctum species complex</taxon>
    </lineage>
</organism>
<accession>A0A8K0S339</accession>
<dbReference type="OrthoDB" id="1862401at2759"/>
<protein>
    <recommendedName>
        <fullName evidence="4">Trichothecene 3-O-acetyltransferase</fullName>
    </recommendedName>
</protein>
<evidence type="ECO:0008006" key="4">
    <source>
        <dbReference type="Google" id="ProtNLM"/>
    </source>
</evidence>
<dbReference type="PANTHER" id="PTHR31896">
    <property type="entry name" value="FAMILY REGULATORY PROTEIN, PUTATIVE (AFU_ORTHOLOGUE AFUA_3G14730)-RELATED"/>
    <property type="match status" value="1"/>
</dbReference>
<keyword evidence="1" id="KW-0808">Transferase</keyword>
<dbReference type="AlphaFoldDB" id="A0A8K0S339"/>
<evidence type="ECO:0000313" key="3">
    <source>
        <dbReference type="Proteomes" id="UP000813427"/>
    </source>
</evidence>
<keyword evidence="3" id="KW-1185">Reference proteome</keyword>
<dbReference type="PANTHER" id="PTHR31896:SF64">
    <property type="entry name" value="TRICHOTHECENE 3-O-ACETYLTRANSFERASE"/>
    <property type="match status" value="1"/>
</dbReference>
<dbReference type="EMBL" id="JAGPXF010000003">
    <property type="protein sequence ID" value="KAH7250999.1"/>
    <property type="molecule type" value="Genomic_DNA"/>
</dbReference>
<dbReference type="Gene3D" id="3.30.559.10">
    <property type="entry name" value="Chloramphenicol acetyltransferase-like domain"/>
    <property type="match status" value="2"/>
</dbReference>
<proteinExistence type="predicted"/>
<dbReference type="InterPro" id="IPR023213">
    <property type="entry name" value="CAT-like_dom_sf"/>
</dbReference>
<dbReference type="Proteomes" id="UP000813427">
    <property type="component" value="Unassembled WGS sequence"/>
</dbReference>
<name>A0A8K0S339_9HYPO</name>
<gene>
    <name evidence="2" type="ORF">BKA59DRAFT_395259</name>
</gene>
<dbReference type="Pfam" id="PF02458">
    <property type="entry name" value="Transferase"/>
    <property type="match status" value="1"/>
</dbReference>
<reference evidence="2" key="1">
    <citation type="journal article" date="2021" name="Nat. Commun.">
        <title>Genetic determinants of endophytism in the Arabidopsis root mycobiome.</title>
        <authorList>
            <person name="Mesny F."/>
            <person name="Miyauchi S."/>
            <person name="Thiergart T."/>
            <person name="Pickel B."/>
            <person name="Atanasova L."/>
            <person name="Karlsson M."/>
            <person name="Huettel B."/>
            <person name="Barry K.W."/>
            <person name="Haridas S."/>
            <person name="Chen C."/>
            <person name="Bauer D."/>
            <person name="Andreopoulos W."/>
            <person name="Pangilinan J."/>
            <person name="LaButti K."/>
            <person name="Riley R."/>
            <person name="Lipzen A."/>
            <person name="Clum A."/>
            <person name="Drula E."/>
            <person name="Henrissat B."/>
            <person name="Kohler A."/>
            <person name="Grigoriev I.V."/>
            <person name="Martin F.M."/>
            <person name="Hacquard S."/>
        </authorList>
    </citation>
    <scope>NUCLEOTIDE SEQUENCE</scope>
    <source>
        <strain evidence="2">MPI-SDFR-AT-0068</strain>
    </source>
</reference>
<evidence type="ECO:0000313" key="2">
    <source>
        <dbReference type="EMBL" id="KAH7250999.1"/>
    </source>
</evidence>
<evidence type="ECO:0000256" key="1">
    <source>
        <dbReference type="ARBA" id="ARBA00022679"/>
    </source>
</evidence>
<sequence>MYNSVTSKAGPSASSVTIIHPQPNVNGQVVKLSVIDQIAPRDYISSYLFFSLAPDVDKIRIFQLFKRALVKTVGDIPELACCVEKRGGNSREEVELVFDCSQGARIHYKDYTSPELSNFWQSGMPRHVVFGTSAKLVEGIKLPALVVQCNFISGGLILGSCLHVGPFLCPERITLIRLQHVVGDGICNYIFHQTMGMHLTALNNGLNIRTFPITALDRSRLIDGNQDVTLEDLPDWKLTEDPTSFLNPTDYKPTNLQTFENAIFSISTERLVMLKKHISNNSPEANVNTMGALGAFLWRHVVLARDIDSSKYLEAKLSITVDARGRIEDKLIPGNYWGNFSEPNAVARLPVASLQRPLQPITPGRHEGSVYIEPARHIKRAVAAVNDTAVRRLVGLLNQMPKSTTLTWNVDRYPGPDMLIVYLQAHRYNDIYFGQDLGYPSAMRVTVGDTENKPDGRCIVLPPRRGAGQGLEIILQYDTSTLNRLESNVEFSRFFIRQN</sequence>